<keyword evidence="2" id="KW-1185">Reference proteome</keyword>
<gene>
    <name evidence="1" type="ORF">E2C01_098709</name>
</gene>
<reference evidence="1 2" key="1">
    <citation type="submission" date="2019-05" db="EMBL/GenBank/DDBJ databases">
        <title>Another draft genome of Portunus trituberculatus and its Hox gene families provides insights of decapod evolution.</title>
        <authorList>
            <person name="Jeong J.-H."/>
            <person name="Song I."/>
            <person name="Kim S."/>
            <person name="Choi T."/>
            <person name="Kim D."/>
            <person name="Ryu S."/>
            <person name="Kim W."/>
        </authorList>
    </citation>
    <scope>NUCLEOTIDE SEQUENCE [LARGE SCALE GENOMIC DNA]</scope>
    <source>
        <tissue evidence="1">Muscle</tissue>
    </source>
</reference>
<accession>A0A5B7K7M7</accession>
<proteinExistence type="predicted"/>
<organism evidence="1 2">
    <name type="scientific">Portunus trituberculatus</name>
    <name type="common">Swimming crab</name>
    <name type="synonym">Neptunus trituberculatus</name>
    <dbReference type="NCBI Taxonomy" id="210409"/>
    <lineage>
        <taxon>Eukaryota</taxon>
        <taxon>Metazoa</taxon>
        <taxon>Ecdysozoa</taxon>
        <taxon>Arthropoda</taxon>
        <taxon>Crustacea</taxon>
        <taxon>Multicrustacea</taxon>
        <taxon>Malacostraca</taxon>
        <taxon>Eumalacostraca</taxon>
        <taxon>Eucarida</taxon>
        <taxon>Decapoda</taxon>
        <taxon>Pleocyemata</taxon>
        <taxon>Brachyura</taxon>
        <taxon>Eubrachyura</taxon>
        <taxon>Portunoidea</taxon>
        <taxon>Portunidae</taxon>
        <taxon>Portuninae</taxon>
        <taxon>Portunus</taxon>
    </lineage>
</organism>
<name>A0A5B7K7M7_PORTR</name>
<dbReference type="EMBL" id="VSRR010134582">
    <property type="protein sequence ID" value="MPD03090.1"/>
    <property type="molecule type" value="Genomic_DNA"/>
</dbReference>
<evidence type="ECO:0000313" key="2">
    <source>
        <dbReference type="Proteomes" id="UP000324222"/>
    </source>
</evidence>
<sequence>MRKRGSVTP</sequence>
<protein>
    <submittedName>
        <fullName evidence="1">Uncharacterized protein</fullName>
    </submittedName>
</protein>
<dbReference type="Proteomes" id="UP000324222">
    <property type="component" value="Unassembled WGS sequence"/>
</dbReference>
<evidence type="ECO:0000313" key="1">
    <source>
        <dbReference type="EMBL" id="MPD03090.1"/>
    </source>
</evidence>
<comment type="caution">
    <text evidence="1">The sequence shown here is derived from an EMBL/GenBank/DDBJ whole genome shotgun (WGS) entry which is preliminary data.</text>
</comment>